<dbReference type="AlphaFoldDB" id="A0AAV1YHG0"/>
<organism evidence="1 2">
    <name type="scientific">Lupinus luteus</name>
    <name type="common">European yellow lupine</name>
    <dbReference type="NCBI Taxonomy" id="3873"/>
    <lineage>
        <taxon>Eukaryota</taxon>
        <taxon>Viridiplantae</taxon>
        <taxon>Streptophyta</taxon>
        <taxon>Embryophyta</taxon>
        <taxon>Tracheophyta</taxon>
        <taxon>Spermatophyta</taxon>
        <taxon>Magnoliopsida</taxon>
        <taxon>eudicotyledons</taxon>
        <taxon>Gunneridae</taxon>
        <taxon>Pentapetalae</taxon>
        <taxon>rosids</taxon>
        <taxon>fabids</taxon>
        <taxon>Fabales</taxon>
        <taxon>Fabaceae</taxon>
        <taxon>Papilionoideae</taxon>
        <taxon>50 kb inversion clade</taxon>
        <taxon>genistoids sensu lato</taxon>
        <taxon>core genistoids</taxon>
        <taxon>Genisteae</taxon>
        <taxon>Lupinus</taxon>
    </lineage>
</organism>
<protein>
    <submittedName>
        <fullName evidence="1">Uncharacterized protein</fullName>
    </submittedName>
</protein>
<dbReference type="Proteomes" id="UP001497480">
    <property type="component" value="Unassembled WGS sequence"/>
</dbReference>
<name>A0AAV1YHG0_LUPLU</name>
<gene>
    <name evidence="1" type="ORF">LLUT_LOCUS34425</name>
</gene>
<keyword evidence="2" id="KW-1185">Reference proteome</keyword>
<dbReference type="EMBL" id="CAXHTB010000025">
    <property type="protein sequence ID" value="CAL0333365.1"/>
    <property type="molecule type" value="Genomic_DNA"/>
</dbReference>
<evidence type="ECO:0000313" key="1">
    <source>
        <dbReference type="EMBL" id="CAL0333365.1"/>
    </source>
</evidence>
<comment type="caution">
    <text evidence="1">The sequence shown here is derived from an EMBL/GenBank/DDBJ whole genome shotgun (WGS) entry which is preliminary data.</text>
</comment>
<accession>A0AAV1YHG0</accession>
<reference evidence="1 2" key="1">
    <citation type="submission" date="2024-03" db="EMBL/GenBank/DDBJ databases">
        <authorList>
            <person name="Martinez-Hernandez J."/>
        </authorList>
    </citation>
    <scope>NUCLEOTIDE SEQUENCE [LARGE SCALE GENOMIC DNA]</scope>
</reference>
<sequence length="108" mass="11688">MLQKNTLLLVTMFHMLHLYSEIFWTLSLLLSTPMHSQTGAPAGIITNALTAQPLLGVQKPGVCTLFPFGTLLPQSSPHLHSGPHSSTMSLASFNLPPVYEPYGAKPFG</sequence>
<evidence type="ECO:0000313" key="2">
    <source>
        <dbReference type="Proteomes" id="UP001497480"/>
    </source>
</evidence>
<proteinExistence type="predicted"/>